<name>A0A0S6VZT5_9BACT</name>
<dbReference type="InterPro" id="IPR002509">
    <property type="entry name" value="NODB_dom"/>
</dbReference>
<protein>
    <submittedName>
        <fullName evidence="2">Polysaccharide deacetylase</fullName>
    </submittedName>
</protein>
<dbReference type="PANTHER" id="PTHR47561">
    <property type="entry name" value="POLYSACCHARIDE DEACETYLASE FAMILY PROTEIN (AFU_ORTHOLOGUE AFUA_6G05030)"/>
    <property type="match status" value="1"/>
</dbReference>
<dbReference type="Proteomes" id="UP000030700">
    <property type="component" value="Unassembled WGS sequence"/>
</dbReference>
<evidence type="ECO:0000313" key="2">
    <source>
        <dbReference type="EMBL" id="GAK52805.1"/>
    </source>
</evidence>
<dbReference type="PANTHER" id="PTHR47561:SF1">
    <property type="entry name" value="POLYSACCHARIDE DEACETYLASE FAMILY PROTEIN (AFU_ORTHOLOGUE AFUA_6G05030)"/>
    <property type="match status" value="1"/>
</dbReference>
<dbReference type="GO" id="GO:0016810">
    <property type="term" value="F:hydrolase activity, acting on carbon-nitrogen (but not peptide) bonds"/>
    <property type="evidence" value="ECO:0007669"/>
    <property type="project" value="InterPro"/>
</dbReference>
<dbReference type="HOGENOM" id="CLU_076882_0_0_0"/>
<dbReference type="SUPFAM" id="SSF88713">
    <property type="entry name" value="Glycoside hydrolase/deacetylase"/>
    <property type="match status" value="1"/>
</dbReference>
<sequence>MNTMKPFASVSLDLDNQWSYMKTHGDREWETFPSYFPVFIPYVLDILERLHLSITFFVVGQDAALEKNKDLLALLSKHGHEIGNHSFHHEPWLHLYSKDQIAEEIHRAEEQLTQTIGLKPVGFRGPGFSWSADLLDVLAENKYLYDASLLPTYIGPFARLYFFWTSDLSNEEKNQRKALYGNFKDGLKPVKPYVWKLHSGSRMLEIPVTTIPILKLPFHLSYLLYLSRFSSGLMSLYLKMAIVLCQITRTEPSFLLHPLDLLGGDQVPQLAFFPGMDLTSTQKVKLFEKVLQELAAHFTLVNMSAHARAVLERSNIREIAFS</sequence>
<proteinExistence type="predicted"/>
<evidence type="ECO:0000313" key="3">
    <source>
        <dbReference type="Proteomes" id="UP000030700"/>
    </source>
</evidence>
<dbReference type="AlphaFoldDB" id="A0A0S6VZT5"/>
<feature type="domain" description="NodB homology" evidence="1">
    <location>
        <begin position="26"/>
        <end position="168"/>
    </location>
</feature>
<gene>
    <name evidence="2" type="ORF">U14_04062</name>
</gene>
<dbReference type="Pfam" id="PF01522">
    <property type="entry name" value="Polysacc_deac_1"/>
    <property type="match status" value="1"/>
</dbReference>
<dbReference type="EMBL" id="DF820459">
    <property type="protein sequence ID" value="GAK52805.1"/>
    <property type="molecule type" value="Genomic_DNA"/>
</dbReference>
<dbReference type="InterPro" id="IPR011330">
    <property type="entry name" value="Glyco_hydro/deAcase_b/a-brl"/>
</dbReference>
<evidence type="ECO:0000259" key="1">
    <source>
        <dbReference type="PROSITE" id="PS51677"/>
    </source>
</evidence>
<dbReference type="CDD" id="cd10940">
    <property type="entry name" value="CE4_PuuE_HpPgdA_like_1"/>
    <property type="match status" value="1"/>
</dbReference>
<dbReference type="GO" id="GO:0005975">
    <property type="term" value="P:carbohydrate metabolic process"/>
    <property type="evidence" value="ECO:0007669"/>
    <property type="project" value="InterPro"/>
</dbReference>
<reference evidence="2" key="1">
    <citation type="journal article" date="2015" name="PeerJ">
        <title>First genomic representation of candidate bacterial phylum KSB3 points to enhanced environmental sensing as a trigger of wastewater bulking.</title>
        <authorList>
            <person name="Sekiguchi Y."/>
            <person name="Ohashi A."/>
            <person name="Parks D.H."/>
            <person name="Yamauchi T."/>
            <person name="Tyson G.W."/>
            <person name="Hugenholtz P."/>
        </authorList>
    </citation>
    <scope>NUCLEOTIDE SEQUENCE [LARGE SCALE GENOMIC DNA]</scope>
</reference>
<accession>A0A0S6VZT5</accession>
<organism evidence="2">
    <name type="scientific">Candidatus Moduliflexus flocculans</name>
    <dbReference type="NCBI Taxonomy" id="1499966"/>
    <lineage>
        <taxon>Bacteria</taxon>
        <taxon>Candidatus Moduliflexota</taxon>
        <taxon>Candidatus Moduliflexia</taxon>
        <taxon>Candidatus Moduliflexales</taxon>
        <taxon>Candidatus Moduliflexaceae</taxon>
    </lineage>
</organism>
<dbReference type="PROSITE" id="PS51677">
    <property type="entry name" value="NODB"/>
    <property type="match status" value="1"/>
</dbReference>
<keyword evidence="3" id="KW-1185">Reference proteome</keyword>
<dbReference type="Gene3D" id="3.20.20.370">
    <property type="entry name" value="Glycoside hydrolase/deacetylase"/>
    <property type="match status" value="1"/>
</dbReference>
<dbReference type="STRING" id="1499966.U14_04062"/>